<reference evidence="1" key="1">
    <citation type="journal article" date="2020" name="New Phytol.">
        <title>Comparative genomics reveals dynamic genome evolution in host specialist ectomycorrhizal fungi.</title>
        <authorList>
            <person name="Lofgren L.A."/>
            <person name="Nguyen N.H."/>
            <person name="Vilgalys R."/>
            <person name="Ruytinx J."/>
            <person name="Liao H.L."/>
            <person name="Branco S."/>
            <person name="Kuo A."/>
            <person name="LaButti K."/>
            <person name="Lipzen A."/>
            <person name="Andreopoulos W."/>
            <person name="Pangilinan J."/>
            <person name="Riley R."/>
            <person name="Hundley H."/>
            <person name="Na H."/>
            <person name="Barry K."/>
            <person name="Grigoriev I.V."/>
            <person name="Stajich J.E."/>
            <person name="Kennedy P.G."/>
        </authorList>
    </citation>
    <scope>NUCLEOTIDE SEQUENCE</scope>
    <source>
        <strain evidence="1">DOB743</strain>
    </source>
</reference>
<dbReference type="EMBL" id="JABBWD010000032">
    <property type="protein sequence ID" value="KAG1775655.1"/>
    <property type="molecule type" value="Genomic_DNA"/>
</dbReference>
<gene>
    <name evidence="1" type="ORF">EV702DRAFT_1046762</name>
</gene>
<evidence type="ECO:0000313" key="1">
    <source>
        <dbReference type="EMBL" id="KAG1775655.1"/>
    </source>
</evidence>
<dbReference type="Proteomes" id="UP000714275">
    <property type="component" value="Unassembled WGS sequence"/>
</dbReference>
<comment type="caution">
    <text evidence="1">The sequence shown here is derived from an EMBL/GenBank/DDBJ whole genome shotgun (WGS) entry which is preliminary data.</text>
</comment>
<proteinExistence type="predicted"/>
<keyword evidence="2" id="KW-1185">Reference proteome</keyword>
<organism evidence="1 2">
    <name type="scientific">Suillus placidus</name>
    <dbReference type="NCBI Taxonomy" id="48579"/>
    <lineage>
        <taxon>Eukaryota</taxon>
        <taxon>Fungi</taxon>
        <taxon>Dikarya</taxon>
        <taxon>Basidiomycota</taxon>
        <taxon>Agaricomycotina</taxon>
        <taxon>Agaricomycetes</taxon>
        <taxon>Agaricomycetidae</taxon>
        <taxon>Boletales</taxon>
        <taxon>Suillineae</taxon>
        <taxon>Suillaceae</taxon>
        <taxon>Suillus</taxon>
    </lineage>
</organism>
<dbReference type="OrthoDB" id="2675815at2759"/>
<accession>A0A9P6ZSW9</accession>
<evidence type="ECO:0000313" key="2">
    <source>
        <dbReference type="Proteomes" id="UP000714275"/>
    </source>
</evidence>
<sequence length="175" mass="20365">MDRLFSDPSLLVYPDFMGTRYQAMRTAMITPTVTEAQAAETLRTTWVLTNEDLRLQWQDQVTEDERLSAEQKRAVEEETERERLTLQCEESTGRADERKKNRAKHSEIIIRPRPFANDEEALVSEFTLRKINSGKYIELYYWTNDGLDDALVNYRTRDDDSMHSNLDASGRGYSG</sequence>
<dbReference type="AlphaFoldDB" id="A0A9P6ZSW9"/>
<name>A0A9P6ZSW9_9AGAM</name>
<protein>
    <submittedName>
        <fullName evidence="1">Uncharacterized protein</fullName>
    </submittedName>
</protein>